<feature type="region of interest" description="Disordered" evidence="6">
    <location>
        <begin position="253"/>
        <end position="281"/>
    </location>
</feature>
<proteinExistence type="inferred from homology"/>
<dbReference type="GO" id="GO:0007519">
    <property type="term" value="P:skeletal muscle tissue development"/>
    <property type="evidence" value="ECO:0000318"/>
    <property type="project" value="GO_Central"/>
</dbReference>
<dbReference type="PANTHER" id="PTHR12101">
    <property type="entry name" value="POPEYE DOMAIN CONTAINING PROTEIN"/>
    <property type="match status" value="1"/>
</dbReference>
<dbReference type="PhylomeDB" id="E9GDA7"/>
<dbReference type="AlphaFoldDB" id="E9GDA7"/>
<comment type="subcellular location">
    <subcellularLocation>
        <location evidence="1">Membrane</location>
        <topology evidence="1">Multi-pass membrane protein</topology>
    </subcellularLocation>
</comment>
<dbReference type="GO" id="GO:0051146">
    <property type="term" value="P:striated muscle cell differentiation"/>
    <property type="evidence" value="ECO:0000318"/>
    <property type="project" value="GO_Central"/>
</dbReference>
<keyword evidence="4 7" id="KW-1133">Transmembrane helix</keyword>
<evidence type="ECO:0000256" key="6">
    <source>
        <dbReference type="SAM" id="MobiDB-lite"/>
    </source>
</evidence>
<dbReference type="InParanoid" id="E9GDA7"/>
<gene>
    <name evidence="9" type="ORF">DAPPUDRAFT_210626</name>
</gene>
<evidence type="ECO:0000259" key="8">
    <source>
        <dbReference type="Pfam" id="PF04831"/>
    </source>
</evidence>
<dbReference type="GO" id="GO:0007507">
    <property type="term" value="P:heart development"/>
    <property type="evidence" value="ECO:0000318"/>
    <property type="project" value="GO_Central"/>
</dbReference>
<protein>
    <recommendedName>
        <fullName evidence="8">POPDC1-3 domain-containing protein</fullName>
    </recommendedName>
</protein>
<dbReference type="InterPro" id="IPR006916">
    <property type="entry name" value="POPDC1-3"/>
</dbReference>
<evidence type="ECO:0000256" key="2">
    <source>
        <dbReference type="ARBA" id="ARBA00007146"/>
    </source>
</evidence>
<dbReference type="Gene3D" id="2.60.120.10">
    <property type="entry name" value="Jelly Rolls"/>
    <property type="match status" value="1"/>
</dbReference>
<feature type="domain" description="POPDC1-3" evidence="8">
    <location>
        <begin position="1"/>
        <end position="193"/>
    </location>
</feature>
<dbReference type="FunCoup" id="E9GDA7">
    <property type="interactions" value="91"/>
</dbReference>
<keyword evidence="5 7" id="KW-0472">Membrane</keyword>
<dbReference type="KEGG" id="dpx:DAPPUDRAFT_210626"/>
<dbReference type="Proteomes" id="UP000000305">
    <property type="component" value="Unassembled WGS sequence"/>
</dbReference>
<dbReference type="GO" id="GO:0030552">
    <property type="term" value="F:cAMP binding"/>
    <property type="evidence" value="ECO:0000318"/>
    <property type="project" value="GO_Central"/>
</dbReference>
<evidence type="ECO:0000313" key="10">
    <source>
        <dbReference type="Proteomes" id="UP000000305"/>
    </source>
</evidence>
<dbReference type="GO" id="GO:0042383">
    <property type="term" value="C:sarcolemma"/>
    <property type="evidence" value="ECO:0000318"/>
    <property type="project" value="GO_Central"/>
</dbReference>
<dbReference type="OMA" id="SHRETNA"/>
<comment type="similarity">
    <text evidence="2">Belongs to the popeye family.</text>
</comment>
<evidence type="ECO:0000313" key="9">
    <source>
        <dbReference type="EMBL" id="EFX82706.1"/>
    </source>
</evidence>
<evidence type="ECO:0000256" key="4">
    <source>
        <dbReference type="ARBA" id="ARBA00022989"/>
    </source>
</evidence>
<reference evidence="9 10" key="1">
    <citation type="journal article" date="2011" name="Science">
        <title>The ecoresponsive genome of Daphnia pulex.</title>
        <authorList>
            <person name="Colbourne J.K."/>
            <person name="Pfrender M.E."/>
            <person name="Gilbert D."/>
            <person name="Thomas W.K."/>
            <person name="Tucker A."/>
            <person name="Oakley T.H."/>
            <person name="Tokishita S."/>
            <person name="Aerts A."/>
            <person name="Arnold G.J."/>
            <person name="Basu M.K."/>
            <person name="Bauer D.J."/>
            <person name="Caceres C.E."/>
            <person name="Carmel L."/>
            <person name="Casola C."/>
            <person name="Choi J.H."/>
            <person name="Detter J.C."/>
            <person name="Dong Q."/>
            <person name="Dusheyko S."/>
            <person name="Eads B.D."/>
            <person name="Frohlich T."/>
            <person name="Geiler-Samerotte K.A."/>
            <person name="Gerlach D."/>
            <person name="Hatcher P."/>
            <person name="Jogdeo S."/>
            <person name="Krijgsveld J."/>
            <person name="Kriventseva E.V."/>
            <person name="Kultz D."/>
            <person name="Laforsch C."/>
            <person name="Lindquist E."/>
            <person name="Lopez J."/>
            <person name="Manak J.R."/>
            <person name="Muller J."/>
            <person name="Pangilinan J."/>
            <person name="Patwardhan R.P."/>
            <person name="Pitluck S."/>
            <person name="Pritham E.J."/>
            <person name="Rechtsteiner A."/>
            <person name="Rho M."/>
            <person name="Rogozin I.B."/>
            <person name="Sakarya O."/>
            <person name="Salamov A."/>
            <person name="Schaack S."/>
            <person name="Shapiro H."/>
            <person name="Shiga Y."/>
            <person name="Skalitzky C."/>
            <person name="Smith Z."/>
            <person name="Souvorov A."/>
            <person name="Sung W."/>
            <person name="Tang Z."/>
            <person name="Tsuchiya D."/>
            <person name="Tu H."/>
            <person name="Vos H."/>
            <person name="Wang M."/>
            <person name="Wolf Y.I."/>
            <person name="Yamagata H."/>
            <person name="Yamada T."/>
            <person name="Ye Y."/>
            <person name="Shaw J.R."/>
            <person name="Andrews J."/>
            <person name="Crease T.J."/>
            <person name="Tang H."/>
            <person name="Lucas S.M."/>
            <person name="Robertson H.M."/>
            <person name="Bork P."/>
            <person name="Koonin E.V."/>
            <person name="Zdobnov E.M."/>
            <person name="Grigoriev I.V."/>
            <person name="Lynch M."/>
            <person name="Boore J.L."/>
        </authorList>
    </citation>
    <scope>NUCLEOTIDE SEQUENCE [LARGE SCALE GENOMIC DNA]</scope>
</reference>
<dbReference type="InterPro" id="IPR014710">
    <property type="entry name" value="RmlC-like_jellyroll"/>
</dbReference>
<dbReference type="InterPro" id="IPR055272">
    <property type="entry name" value="POPDC1-3_dom"/>
</dbReference>
<evidence type="ECO:0000256" key="3">
    <source>
        <dbReference type="ARBA" id="ARBA00022692"/>
    </source>
</evidence>
<dbReference type="HOGENOM" id="CLU_922164_0_0_1"/>
<dbReference type="Pfam" id="PF04831">
    <property type="entry name" value="POPDC1-3"/>
    <property type="match status" value="1"/>
</dbReference>
<dbReference type="PANTHER" id="PTHR12101:SF1">
    <property type="entry name" value="BVES"/>
    <property type="match status" value="1"/>
</dbReference>
<name>E9GDA7_DAPPU</name>
<evidence type="ECO:0000256" key="5">
    <source>
        <dbReference type="ARBA" id="ARBA00023136"/>
    </source>
</evidence>
<sequence>MLAIGSAFFAIWGWFILCAFDTFLWNAFFLLINVVHVIYLLCSLKPPKFDKQVEEVYKTIFQPLKVSKQQFQKVVNCMKLIKPLKRGEHFAVEKVTRVETLSLLLSGSMLVIENGKTLHVLHPMQFLDSPEWFGVSSDDFFQVSIRACEESRVLLWHRDKLKLILLTDPFLQAVFDHILGRDVVRKLTQMKEKIASPTSGGGSPFRSSNLVNNGSFIENEKSSTLPAGSSKNAMHEHGLKVVPPEQMSLLDESVQSKKMRNKSGSTSPALNTRKFIGSPASINSPTGRYDYSIVQHLDSTDI</sequence>
<organism evidence="9 10">
    <name type="scientific">Daphnia pulex</name>
    <name type="common">Water flea</name>
    <dbReference type="NCBI Taxonomy" id="6669"/>
    <lineage>
        <taxon>Eukaryota</taxon>
        <taxon>Metazoa</taxon>
        <taxon>Ecdysozoa</taxon>
        <taxon>Arthropoda</taxon>
        <taxon>Crustacea</taxon>
        <taxon>Branchiopoda</taxon>
        <taxon>Diplostraca</taxon>
        <taxon>Cladocera</taxon>
        <taxon>Anomopoda</taxon>
        <taxon>Daphniidae</taxon>
        <taxon>Daphnia</taxon>
    </lineage>
</organism>
<feature type="transmembrane region" description="Helical" evidence="7">
    <location>
        <begin position="12"/>
        <end position="42"/>
    </location>
</feature>
<keyword evidence="10" id="KW-1185">Reference proteome</keyword>
<dbReference type="FunFam" id="2.60.120.10:FF:000206">
    <property type="entry name" value="Blood vessel epicardial substance"/>
    <property type="match status" value="1"/>
</dbReference>
<accession>E9GDA7</accession>
<dbReference type="OrthoDB" id="425611at2759"/>
<keyword evidence="3 7" id="KW-0812">Transmembrane</keyword>
<dbReference type="eggNOG" id="ENOG502QPUZ">
    <property type="taxonomic scope" value="Eukaryota"/>
</dbReference>
<dbReference type="EMBL" id="GL732539">
    <property type="protein sequence ID" value="EFX82706.1"/>
    <property type="molecule type" value="Genomic_DNA"/>
</dbReference>
<evidence type="ECO:0000256" key="7">
    <source>
        <dbReference type="SAM" id="Phobius"/>
    </source>
</evidence>
<dbReference type="GO" id="GO:0042391">
    <property type="term" value="P:regulation of membrane potential"/>
    <property type="evidence" value="ECO:0000318"/>
    <property type="project" value="GO_Central"/>
</dbReference>
<dbReference type="InterPro" id="IPR018490">
    <property type="entry name" value="cNMP-bd_dom_sf"/>
</dbReference>
<evidence type="ECO:0000256" key="1">
    <source>
        <dbReference type="ARBA" id="ARBA00004141"/>
    </source>
</evidence>
<dbReference type="SUPFAM" id="SSF51206">
    <property type="entry name" value="cAMP-binding domain-like"/>
    <property type="match status" value="1"/>
</dbReference>